<dbReference type="KEGG" id="vg:26639928"/>
<dbReference type="GeneID" id="26639928"/>
<protein>
    <submittedName>
        <fullName evidence="1">Head-to-tail joining protein</fullName>
    </submittedName>
</protein>
<accession>A0A0K1LLZ2</accession>
<dbReference type="SUPFAM" id="SSF69279">
    <property type="entry name" value="Phage tail proteins"/>
    <property type="match status" value="1"/>
</dbReference>
<reference evidence="1 2" key="1">
    <citation type="journal article" date="2016" name="Genome Announc.">
        <title>Complete Genome Sequences of Five Bacteriophages That Infect Rhodobacter capsulatus.</title>
        <authorList>
            <person name="Bollivar D.W."/>
            <person name="Bernardoni B."/>
            <person name="Bockman M.R."/>
            <person name="Miller B.M."/>
            <person name="Russell D.A."/>
            <person name="Delesalle V.A."/>
            <person name="Krukonis G.P."/>
            <person name="Hatfull G.F."/>
            <person name="Cross M.R."/>
            <person name="Szewczyk M.M."/>
            <person name="Eppurath A."/>
        </authorList>
    </citation>
    <scope>NUCLEOTIDE SEQUENCE [LARGE SCALE GENOMIC DNA]</scope>
</reference>
<gene>
    <name evidence="1" type="ORF">RCRHEA_9</name>
</gene>
<dbReference type="Proteomes" id="UP000201506">
    <property type="component" value="Segment"/>
</dbReference>
<dbReference type="RefSeq" id="YP_009213476.1">
    <property type="nucleotide sequence ID" value="NC_028954.1"/>
</dbReference>
<proteinExistence type="predicted"/>
<dbReference type="GO" id="GO:0019068">
    <property type="term" value="P:virion assembly"/>
    <property type="evidence" value="ECO:0007669"/>
    <property type="project" value="InterPro"/>
</dbReference>
<evidence type="ECO:0000313" key="1">
    <source>
        <dbReference type="EMBL" id="AKU43253.1"/>
    </source>
</evidence>
<dbReference type="InterPro" id="IPR053734">
    <property type="entry name" value="Phage_Head-Tail_Connect_sf"/>
</dbReference>
<dbReference type="InterPro" id="IPR008018">
    <property type="entry name" value="Phage_tail_attach_FII"/>
</dbReference>
<dbReference type="Gene3D" id="2.40.10.180">
    <property type="entry name" value="Phage tail proteins"/>
    <property type="match status" value="1"/>
</dbReference>
<dbReference type="Pfam" id="PF05354">
    <property type="entry name" value="Phage_attach"/>
    <property type="match status" value="1"/>
</dbReference>
<organism evidence="1 2">
    <name type="scientific">Rhodobacter phage RcRhea</name>
    <dbReference type="NCBI Taxonomy" id="1662332"/>
    <lineage>
        <taxon>Viruses</taxon>
        <taxon>Duplodnaviria</taxon>
        <taxon>Heunggongvirae</taxon>
        <taxon>Uroviricota</taxon>
        <taxon>Caudoviricetes</taxon>
        <taxon>Cronusvirus</taxon>
        <taxon>Cronusvirus cronus</taxon>
    </lineage>
</organism>
<evidence type="ECO:0000313" key="2">
    <source>
        <dbReference type="Proteomes" id="UP000201506"/>
    </source>
</evidence>
<dbReference type="EMBL" id="KR935216">
    <property type="protein sequence ID" value="AKU43253.1"/>
    <property type="molecule type" value="Genomic_DNA"/>
</dbReference>
<name>A0A0K1LLZ2_9CAUD</name>
<sequence>MIGGDDWGVFFDPDDFADSAVWDTQAGEFVEIDGIFEAGREVVLAGDGAGISAIMPVLTVASDSVPATAAQGDDLEVRDKNFRVADLQPDGSGLTRVILERV</sequence>